<dbReference type="EC" id="2.4.2.17" evidence="3"/>
<evidence type="ECO:0000256" key="7">
    <source>
        <dbReference type="ARBA" id="ARBA00023102"/>
    </source>
</evidence>
<organism evidence="9 10">
    <name type="scientific">Cymbomonas tetramitiformis</name>
    <dbReference type="NCBI Taxonomy" id="36881"/>
    <lineage>
        <taxon>Eukaryota</taxon>
        <taxon>Viridiplantae</taxon>
        <taxon>Chlorophyta</taxon>
        <taxon>Pyramimonadophyceae</taxon>
        <taxon>Pyramimonadales</taxon>
        <taxon>Pyramimonadaceae</taxon>
        <taxon>Cymbomonas</taxon>
    </lineage>
</organism>
<dbReference type="AlphaFoldDB" id="A0AAE0BGJ8"/>
<evidence type="ECO:0000256" key="5">
    <source>
        <dbReference type="ARBA" id="ARBA00022676"/>
    </source>
</evidence>
<evidence type="ECO:0000256" key="1">
    <source>
        <dbReference type="ARBA" id="ARBA00000915"/>
    </source>
</evidence>
<evidence type="ECO:0000313" key="10">
    <source>
        <dbReference type="Proteomes" id="UP001190700"/>
    </source>
</evidence>
<comment type="catalytic activity">
    <reaction evidence="1">
        <text>1-(5-phospho-beta-D-ribosyl)-ATP + diphosphate = 5-phospho-alpha-D-ribose 1-diphosphate + ATP</text>
        <dbReference type="Rhea" id="RHEA:18473"/>
        <dbReference type="ChEBI" id="CHEBI:30616"/>
        <dbReference type="ChEBI" id="CHEBI:33019"/>
        <dbReference type="ChEBI" id="CHEBI:58017"/>
        <dbReference type="ChEBI" id="CHEBI:73183"/>
        <dbReference type="EC" id="2.4.2.17"/>
    </reaction>
</comment>
<comment type="pathway">
    <text evidence="2">Amino-acid biosynthesis; L-histidine biosynthesis; L-histidine from 5-phospho-alpha-D-ribose 1-diphosphate: step 1/9.</text>
</comment>
<keyword evidence="6" id="KW-0808">Transferase</keyword>
<feature type="domain" description="ATP phosphoribosyltransferase catalytic" evidence="8">
    <location>
        <begin position="1"/>
        <end position="62"/>
    </location>
</feature>
<dbReference type="GO" id="GO:0005737">
    <property type="term" value="C:cytoplasm"/>
    <property type="evidence" value="ECO:0007669"/>
    <property type="project" value="InterPro"/>
</dbReference>
<dbReference type="InterPro" id="IPR001348">
    <property type="entry name" value="ATP_PRibTrfase_HisG"/>
</dbReference>
<dbReference type="GO" id="GO:0000105">
    <property type="term" value="P:L-histidine biosynthetic process"/>
    <property type="evidence" value="ECO:0007669"/>
    <property type="project" value="UniProtKB-KW"/>
</dbReference>
<dbReference type="EMBL" id="LGRX02035283">
    <property type="protein sequence ID" value="KAK3235488.1"/>
    <property type="molecule type" value="Genomic_DNA"/>
</dbReference>
<keyword evidence="4" id="KW-0028">Amino-acid biosynthesis</keyword>
<keyword evidence="7" id="KW-0368">Histidine biosynthesis</keyword>
<dbReference type="Proteomes" id="UP001190700">
    <property type="component" value="Unassembled WGS sequence"/>
</dbReference>
<dbReference type="GO" id="GO:0003879">
    <property type="term" value="F:ATP phosphoribosyltransferase activity"/>
    <property type="evidence" value="ECO:0007669"/>
    <property type="project" value="UniProtKB-EC"/>
</dbReference>
<comment type="caution">
    <text evidence="9">The sequence shown here is derived from an EMBL/GenBank/DDBJ whole genome shotgun (WGS) entry which is preliminary data.</text>
</comment>
<proteinExistence type="predicted"/>
<accession>A0AAE0BGJ8</accession>
<dbReference type="InterPro" id="IPR013820">
    <property type="entry name" value="ATP_PRibTrfase_cat"/>
</dbReference>
<evidence type="ECO:0000256" key="4">
    <source>
        <dbReference type="ARBA" id="ARBA00022605"/>
    </source>
</evidence>
<evidence type="ECO:0000256" key="3">
    <source>
        <dbReference type="ARBA" id="ARBA00011946"/>
    </source>
</evidence>
<sequence>MGSADIILDLVSTGTTMRENNLREIEGGQMLDSEGILVARRSALLQRAGTLGVVREMLERLEAHMKAQELFTVGKLFPSDAPCAQHLKMVSTLFWPYLFILASLVENGTP</sequence>
<keyword evidence="10" id="KW-1185">Reference proteome</keyword>
<protein>
    <recommendedName>
        <fullName evidence="3">ATP phosphoribosyltransferase</fullName>
        <ecNumber evidence="3">2.4.2.17</ecNumber>
    </recommendedName>
</protein>
<dbReference type="Pfam" id="PF01634">
    <property type="entry name" value="HisG"/>
    <property type="match status" value="1"/>
</dbReference>
<evidence type="ECO:0000259" key="8">
    <source>
        <dbReference type="Pfam" id="PF01634"/>
    </source>
</evidence>
<keyword evidence="5 9" id="KW-0328">Glycosyltransferase</keyword>
<evidence type="ECO:0000256" key="2">
    <source>
        <dbReference type="ARBA" id="ARBA00004667"/>
    </source>
</evidence>
<name>A0AAE0BGJ8_9CHLO</name>
<gene>
    <name evidence="9" type="ORF">CYMTET_54321</name>
</gene>
<dbReference type="Gene3D" id="3.40.190.10">
    <property type="entry name" value="Periplasmic binding protein-like II"/>
    <property type="match status" value="1"/>
</dbReference>
<evidence type="ECO:0000256" key="6">
    <source>
        <dbReference type="ARBA" id="ARBA00022679"/>
    </source>
</evidence>
<dbReference type="SUPFAM" id="SSF53850">
    <property type="entry name" value="Periplasmic binding protein-like II"/>
    <property type="match status" value="1"/>
</dbReference>
<dbReference type="PANTHER" id="PTHR21403:SF8">
    <property type="entry name" value="ATP PHOSPHORIBOSYLTRANSFERASE"/>
    <property type="match status" value="1"/>
</dbReference>
<dbReference type="PANTHER" id="PTHR21403">
    <property type="entry name" value="ATP PHOSPHORIBOSYLTRANSFERASE ATP-PRTASE"/>
    <property type="match status" value="1"/>
</dbReference>
<reference evidence="9 10" key="1">
    <citation type="journal article" date="2015" name="Genome Biol. Evol.">
        <title>Comparative Genomics of a Bacterivorous Green Alga Reveals Evolutionary Causalities and Consequences of Phago-Mixotrophic Mode of Nutrition.</title>
        <authorList>
            <person name="Burns J.A."/>
            <person name="Paasch A."/>
            <person name="Narechania A."/>
            <person name="Kim E."/>
        </authorList>
    </citation>
    <scope>NUCLEOTIDE SEQUENCE [LARGE SCALE GENOMIC DNA]</scope>
    <source>
        <strain evidence="9 10">PLY_AMNH</strain>
    </source>
</reference>
<evidence type="ECO:0000313" key="9">
    <source>
        <dbReference type="EMBL" id="KAK3235488.1"/>
    </source>
</evidence>